<evidence type="ECO:0000256" key="8">
    <source>
        <dbReference type="ARBA" id="ARBA00023212"/>
    </source>
</evidence>
<evidence type="ECO:0000256" key="11">
    <source>
        <dbReference type="ARBA" id="ARBA00044800"/>
    </source>
</evidence>
<dbReference type="AlphaFoldDB" id="A0A5J4WEP0"/>
<proteinExistence type="inferred from homology"/>
<evidence type="ECO:0000256" key="13">
    <source>
        <dbReference type="SAM" id="MobiDB-lite"/>
    </source>
</evidence>
<keyword evidence="9" id="KW-0966">Cell projection</keyword>
<comment type="caution">
    <text evidence="14">The sequence shown here is derived from an EMBL/GenBank/DDBJ whole genome shotgun (WGS) entry which is preliminary data.</text>
</comment>
<dbReference type="EMBL" id="SNRW01002252">
    <property type="protein sequence ID" value="KAA6393371.1"/>
    <property type="molecule type" value="Genomic_DNA"/>
</dbReference>
<comment type="similarity">
    <text evidence="10">Belongs to the DRC12 family.</text>
</comment>
<dbReference type="InterPro" id="IPR033585">
    <property type="entry name" value="DRC12-like"/>
</dbReference>
<evidence type="ECO:0000256" key="2">
    <source>
        <dbReference type="ARBA" id="ARBA00004611"/>
    </source>
</evidence>
<evidence type="ECO:0000256" key="3">
    <source>
        <dbReference type="ARBA" id="ARBA00011248"/>
    </source>
</evidence>
<feature type="coiled-coil region" evidence="12">
    <location>
        <begin position="103"/>
        <end position="169"/>
    </location>
</feature>
<evidence type="ECO:0000256" key="12">
    <source>
        <dbReference type="SAM" id="Coils"/>
    </source>
</evidence>
<evidence type="ECO:0000256" key="4">
    <source>
        <dbReference type="ARBA" id="ARBA00022490"/>
    </source>
</evidence>
<evidence type="ECO:0000256" key="6">
    <source>
        <dbReference type="ARBA" id="ARBA00023054"/>
    </source>
</evidence>
<comment type="subunit">
    <text evidence="3">Component of the nexin-dynein regulatory complex (N-DRC).</text>
</comment>
<keyword evidence="5" id="KW-0282">Flagellum</keyword>
<feature type="region of interest" description="Disordered" evidence="13">
    <location>
        <begin position="1"/>
        <end position="37"/>
    </location>
</feature>
<dbReference type="PANTHER" id="PTHR28656:SF1">
    <property type="entry name" value="COILED-COIL DOMAIN-CONTAINING PROTEIN 153"/>
    <property type="match status" value="1"/>
</dbReference>
<evidence type="ECO:0000256" key="1">
    <source>
        <dbReference type="ARBA" id="ARBA00003029"/>
    </source>
</evidence>
<comment type="subcellular location">
    <subcellularLocation>
        <location evidence="2">Cytoplasm</location>
        <location evidence="2">Cytoskeleton</location>
        <location evidence="2">Flagellum axoneme</location>
    </subcellularLocation>
</comment>
<feature type="compositionally biased region" description="Basic residues" evidence="13">
    <location>
        <begin position="1"/>
        <end position="23"/>
    </location>
</feature>
<dbReference type="PANTHER" id="PTHR28656">
    <property type="entry name" value="COILED-COIL DOMAIN-CONTAINING PROTEIN 153"/>
    <property type="match status" value="1"/>
</dbReference>
<keyword evidence="8" id="KW-0206">Cytoskeleton</keyword>
<evidence type="ECO:0000256" key="5">
    <source>
        <dbReference type="ARBA" id="ARBA00022846"/>
    </source>
</evidence>
<dbReference type="Proteomes" id="UP000324800">
    <property type="component" value="Unassembled WGS sequence"/>
</dbReference>
<dbReference type="OrthoDB" id="10264405at2759"/>
<keyword evidence="4" id="KW-0963">Cytoplasm</keyword>
<evidence type="ECO:0000313" key="14">
    <source>
        <dbReference type="EMBL" id="KAA6393371.1"/>
    </source>
</evidence>
<reference evidence="14 15" key="1">
    <citation type="submission" date="2019-03" db="EMBL/GenBank/DDBJ databases">
        <title>Single cell metagenomics reveals metabolic interactions within the superorganism composed of flagellate Streblomastix strix and complex community of Bacteroidetes bacteria on its surface.</title>
        <authorList>
            <person name="Treitli S.C."/>
            <person name="Kolisko M."/>
            <person name="Husnik F."/>
            <person name="Keeling P."/>
            <person name="Hampl V."/>
        </authorList>
    </citation>
    <scope>NUCLEOTIDE SEQUENCE [LARGE SCALE GENOMIC DNA]</scope>
    <source>
        <strain evidence="14">ST1C</strain>
    </source>
</reference>
<evidence type="ECO:0000256" key="7">
    <source>
        <dbReference type="ARBA" id="ARBA00023069"/>
    </source>
</evidence>
<name>A0A5J4WEP0_9EUKA</name>
<comment type="function">
    <text evidence="1">Component of the nexin-dynein regulatory complex (N-DRC), a key regulator of ciliary/flagellar motility which maintains the alignment and integrity of the distal axoneme and regulates microtubule sliding in motile axonemes.</text>
</comment>
<evidence type="ECO:0000313" key="15">
    <source>
        <dbReference type="Proteomes" id="UP000324800"/>
    </source>
</evidence>
<evidence type="ECO:0000256" key="9">
    <source>
        <dbReference type="ARBA" id="ARBA00023273"/>
    </source>
</evidence>
<protein>
    <recommendedName>
        <fullName evidence="11">Dynein regulatory complex protein 12</fullName>
    </recommendedName>
</protein>
<keyword evidence="6 12" id="KW-0175">Coiled coil</keyword>
<evidence type="ECO:0000256" key="10">
    <source>
        <dbReference type="ARBA" id="ARBA00044754"/>
    </source>
</evidence>
<accession>A0A5J4WEP0</accession>
<gene>
    <name evidence="14" type="ORF">EZS28_011104</name>
</gene>
<keyword evidence="7" id="KW-0969">Cilium</keyword>
<organism evidence="14 15">
    <name type="scientific">Streblomastix strix</name>
    <dbReference type="NCBI Taxonomy" id="222440"/>
    <lineage>
        <taxon>Eukaryota</taxon>
        <taxon>Metamonada</taxon>
        <taxon>Preaxostyla</taxon>
        <taxon>Oxymonadida</taxon>
        <taxon>Streblomastigidae</taxon>
        <taxon>Streblomastix</taxon>
    </lineage>
</organism>
<sequence length="202" mass="23502">MSKKAPAKGKKGDKGKKGKKGKKPGQEEEEEKDKLREVTTKNAMIIESMERELFIRKEQARQAVRTKNEVESRVVEYSDLLDHEKGDRSDIVASMTRQYKDMQEFLIAQNNLLEDKIQRLQDEMVFLKMSFEKTTQEKDAIIAAKEKQITAVQAKIDEMTDQFKEMLQTTLEKLTERIRTGGEWSMELLPDKKKLEEFGIKL</sequence>